<sequence length="89" mass="10005">METELEVQVPLATQREVGTFTDIVLTSSDLANGRARASIIGRESGYVSISPCYLWRRREKRNMIKDNVTSSNINTFWQDGGPPSLEQES</sequence>
<proteinExistence type="predicted"/>
<dbReference type="AlphaFoldDB" id="A0ABD0JA87"/>
<evidence type="ECO:0000313" key="2">
    <source>
        <dbReference type="Proteomes" id="UP001519460"/>
    </source>
</evidence>
<name>A0ABD0JA87_9CAEN</name>
<evidence type="ECO:0000313" key="1">
    <source>
        <dbReference type="EMBL" id="KAK7467781.1"/>
    </source>
</evidence>
<gene>
    <name evidence="1" type="ORF">BaRGS_00036969</name>
</gene>
<protein>
    <submittedName>
        <fullName evidence="1">Uncharacterized protein</fullName>
    </submittedName>
</protein>
<accession>A0ABD0JA87</accession>
<dbReference type="Proteomes" id="UP001519460">
    <property type="component" value="Unassembled WGS sequence"/>
</dbReference>
<reference evidence="1 2" key="1">
    <citation type="journal article" date="2023" name="Sci. Data">
        <title>Genome assembly of the Korean intertidal mud-creeper Batillaria attramentaria.</title>
        <authorList>
            <person name="Patra A.K."/>
            <person name="Ho P.T."/>
            <person name="Jun S."/>
            <person name="Lee S.J."/>
            <person name="Kim Y."/>
            <person name="Won Y.J."/>
        </authorList>
    </citation>
    <scope>NUCLEOTIDE SEQUENCE [LARGE SCALE GENOMIC DNA]</scope>
    <source>
        <strain evidence="1">Wonlab-2016</strain>
    </source>
</reference>
<organism evidence="1 2">
    <name type="scientific">Batillaria attramentaria</name>
    <dbReference type="NCBI Taxonomy" id="370345"/>
    <lineage>
        <taxon>Eukaryota</taxon>
        <taxon>Metazoa</taxon>
        <taxon>Spiralia</taxon>
        <taxon>Lophotrochozoa</taxon>
        <taxon>Mollusca</taxon>
        <taxon>Gastropoda</taxon>
        <taxon>Caenogastropoda</taxon>
        <taxon>Sorbeoconcha</taxon>
        <taxon>Cerithioidea</taxon>
        <taxon>Batillariidae</taxon>
        <taxon>Batillaria</taxon>
    </lineage>
</organism>
<keyword evidence="2" id="KW-1185">Reference proteome</keyword>
<dbReference type="EMBL" id="JACVVK020000539">
    <property type="protein sequence ID" value="KAK7467781.1"/>
    <property type="molecule type" value="Genomic_DNA"/>
</dbReference>
<comment type="caution">
    <text evidence="1">The sequence shown here is derived from an EMBL/GenBank/DDBJ whole genome shotgun (WGS) entry which is preliminary data.</text>
</comment>